<gene>
    <name evidence="3" type="ORF">PGLA2088_LOCUS25479</name>
</gene>
<feature type="region of interest" description="Disordered" evidence="2">
    <location>
        <begin position="1"/>
        <end position="28"/>
    </location>
</feature>
<feature type="region of interest" description="Disordered" evidence="2">
    <location>
        <begin position="513"/>
        <end position="556"/>
    </location>
</feature>
<comment type="caution">
    <text evidence="3">The sequence shown here is derived from an EMBL/GenBank/DDBJ whole genome shotgun (WGS) entry which is preliminary data.</text>
</comment>
<feature type="compositionally biased region" description="Low complexity" evidence="2">
    <location>
        <begin position="395"/>
        <end position="413"/>
    </location>
</feature>
<reference evidence="3" key="1">
    <citation type="submission" date="2021-02" db="EMBL/GenBank/DDBJ databases">
        <authorList>
            <person name="Dougan E. K."/>
            <person name="Rhodes N."/>
            <person name="Thang M."/>
            <person name="Chan C."/>
        </authorList>
    </citation>
    <scope>NUCLEOTIDE SEQUENCE</scope>
</reference>
<dbReference type="AlphaFoldDB" id="A0A813JSA9"/>
<feature type="compositionally biased region" description="Low complexity" evidence="2">
    <location>
        <begin position="514"/>
        <end position="523"/>
    </location>
</feature>
<feature type="coiled-coil region" evidence="1">
    <location>
        <begin position="99"/>
        <end position="150"/>
    </location>
</feature>
<evidence type="ECO:0000256" key="1">
    <source>
        <dbReference type="SAM" id="Coils"/>
    </source>
</evidence>
<protein>
    <submittedName>
        <fullName evidence="3">Uncharacterized protein</fullName>
    </submittedName>
</protein>
<dbReference type="EMBL" id="CAJNNW010026749">
    <property type="protein sequence ID" value="CAE8687470.1"/>
    <property type="molecule type" value="Genomic_DNA"/>
</dbReference>
<proteinExistence type="predicted"/>
<evidence type="ECO:0000313" key="3">
    <source>
        <dbReference type="EMBL" id="CAE8687470.1"/>
    </source>
</evidence>
<name>A0A813JSA9_POLGL</name>
<organism evidence="3 4">
    <name type="scientific">Polarella glacialis</name>
    <name type="common">Dinoflagellate</name>
    <dbReference type="NCBI Taxonomy" id="89957"/>
    <lineage>
        <taxon>Eukaryota</taxon>
        <taxon>Sar</taxon>
        <taxon>Alveolata</taxon>
        <taxon>Dinophyceae</taxon>
        <taxon>Suessiales</taxon>
        <taxon>Suessiaceae</taxon>
        <taxon>Polarella</taxon>
    </lineage>
</organism>
<feature type="compositionally biased region" description="Acidic residues" evidence="2">
    <location>
        <begin position="785"/>
        <end position="809"/>
    </location>
</feature>
<accession>A0A813JSA9</accession>
<evidence type="ECO:0000313" key="4">
    <source>
        <dbReference type="Proteomes" id="UP000626109"/>
    </source>
</evidence>
<feature type="region of interest" description="Disordered" evidence="2">
    <location>
        <begin position="364"/>
        <end position="416"/>
    </location>
</feature>
<feature type="region of interest" description="Disordered" evidence="2">
    <location>
        <begin position="785"/>
        <end position="889"/>
    </location>
</feature>
<sequence>MARANARTLEHDGLISEAKQQETAKQGSLEEAGRLVAALGGEVKEVENVELEALDRVKAVAKKRREAAKVTAQRRAELQDVLVLLEMEAARHAKVREGAASFESQQDAKRQKMDELQQVLDEAEKAKDEMKQRERDAREAMRKLVNEQKQLSRLGPFGLRQRASQKVTQALGEPPARVMDVLVIEVYLCKRDFATRGMSEYLIGTIKIADVARSPTTVPLGSFERDAVEQDPEIAQSTAELASAGLGARILIVLIKIHVSSQGRPQASSPLYKQMGWSPSLQANGGFLNALLRKGARSSLDSILAATLAERWSSCGSGFDLDHLSPYQLLTLSAPKVLGWSMPTDVISFDIHVSGSGNPQVSAPCWLNVSPPQGEKGGASGSKGAPQGEEWVQAKGSSKGYDSKGSSKGSSSGWPCDQDMTLSMRVILTMSLLPHSGASRACKCEILLRGYNRRLENVKGGGLVPDYPSGFSATLCCRANRPVYLRLTVFEIELAHCLMDHLRSQNAEAACKEPPAWSSKGSSAPPPSPFGHKGKDGPGKGNGWTWSPGKGKSEEVSSKRAGLGASYRRPLQALMLVLALLRRFVGTSGWQWAAACQLDCCYAPCCCFTVMLVVYQRRSLPARCLDAEKLSTLGSASAEDPINMGEYQGLVAGILPDGSAHIECLDIKEAFGGRSAVVPEFVIADCGLVEGNLVCFSVQVTGEGIPEVIAPCWICCSSEKWVQQHLPRILGMQQEPAEPAGPPLSNKRPLPLPLPVPAVMAAPVEAEELPDAEEAAEDADGYAEYAEPVEEEEAPADEEAPPEVEEEPQEPPAKRFKPLPQGPLSRGRLGSPGAGAAKGFPPRGAFDGKGSSKGKSLPQASGPPRAFAAVRPQTYGAPPQVKGKGKKGW</sequence>
<keyword evidence="1" id="KW-0175">Coiled coil</keyword>
<evidence type="ECO:0000256" key="2">
    <source>
        <dbReference type="SAM" id="MobiDB-lite"/>
    </source>
</evidence>
<feature type="compositionally biased region" description="Basic and acidic residues" evidence="2">
    <location>
        <begin position="8"/>
        <end position="22"/>
    </location>
</feature>
<dbReference type="Proteomes" id="UP000626109">
    <property type="component" value="Unassembled WGS sequence"/>
</dbReference>